<sequence>MLSTAKRLGVIAGAGVLPGLVAEAARNQGYEVCVFGIIGACDQNLRTDSKFHLLRVSQVLKALKRYKCKDVVIIGGVTRPNLFSFVPDLQTMKFLARAALKAQRSGIGDDAVLRILLGVFEEHGVTIHEAREFLTDIIAPSGVLSKSKPSKMNEADIKTGRVVTEAIGRLDIGQCCVVCRGQVLAIEGPEGTDEMLGRVANLPHSLRGSVNKRAGVLVKLPKPGQDRRIDMPTIGLSTVENASFAGLAGIAFAREETQLVDIDACIKRANELGVFLIGLES</sequence>
<keyword evidence="4" id="KW-1185">Reference proteome</keyword>
<dbReference type="OrthoDB" id="9789836at2"/>
<dbReference type="Proteomes" id="UP000004836">
    <property type="component" value="Unassembled WGS sequence"/>
</dbReference>
<evidence type="ECO:0000313" key="3">
    <source>
        <dbReference type="EMBL" id="EJW22200.1"/>
    </source>
</evidence>
<dbReference type="EMBL" id="ALYF01000001">
    <property type="protein sequence ID" value="EJW22200.1"/>
    <property type="molecule type" value="Genomic_DNA"/>
</dbReference>
<reference evidence="3 4" key="1">
    <citation type="journal article" date="2012" name="J. Bacteriol.">
        <title>Genome Sequence of Strain IMCC14465, Isolated from the East Sea, Belonging to the PS1 Clade of Alphaproteobacteria.</title>
        <authorList>
            <person name="Yang S.J."/>
            <person name="Kang I."/>
            <person name="Cho J.C."/>
        </authorList>
    </citation>
    <scope>NUCLEOTIDE SEQUENCE [LARGE SCALE GENOMIC DNA]</scope>
    <source>
        <strain evidence="3 4">IMCC14465</strain>
    </source>
</reference>
<dbReference type="InterPro" id="IPR043167">
    <property type="entry name" value="LpxI_C_sf"/>
</dbReference>
<dbReference type="Gene3D" id="3.40.140.80">
    <property type="match status" value="1"/>
</dbReference>
<dbReference type="eggNOG" id="COG3494">
    <property type="taxonomic scope" value="Bacteria"/>
</dbReference>
<dbReference type="STRING" id="1220535.IMCC14465_00390"/>
<dbReference type="Pfam" id="PF17930">
    <property type="entry name" value="LpxI_N"/>
    <property type="match status" value="1"/>
</dbReference>
<organism evidence="3 4">
    <name type="scientific">alpha proteobacterium IMCC14465</name>
    <dbReference type="NCBI Taxonomy" id="1220535"/>
    <lineage>
        <taxon>Bacteria</taxon>
        <taxon>Pseudomonadati</taxon>
        <taxon>Pseudomonadota</taxon>
        <taxon>Alphaproteobacteria</taxon>
        <taxon>PS1 clade</taxon>
    </lineage>
</organism>
<dbReference type="InterPro" id="IPR053174">
    <property type="entry name" value="LpxI"/>
</dbReference>
<dbReference type="InterPro" id="IPR041255">
    <property type="entry name" value="LpxI_N"/>
</dbReference>
<dbReference type="Pfam" id="PF06230">
    <property type="entry name" value="LpxI_C"/>
    <property type="match status" value="1"/>
</dbReference>
<dbReference type="Gene3D" id="3.40.50.20">
    <property type="match status" value="1"/>
</dbReference>
<protein>
    <recommendedName>
        <fullName evidence="5">UDP-2,3-diacylglucosamine pyrophosphatase</fullName>
    </recommendedName>
</protein>
<dbReference type="InterPro" id="IPR010415">
    <property type="entry name" value="LpxI_C"/>
</dbReference>
<dbReference type="AlphaFoldDB" id="J9A756"/>
<dbReference type="PANTHER" id="PTHR39962:SF1">
    <property type="entry name" value="LPXI FAMILY PROTEIN"/>
    <property type="match status" value="1"/>
</dbReference>
<feature type="domain" description="LpxI N-terminal" evidence="2">
    <location>
        <begin position="7"/>
        <end position="136"/>
    </location>
</feature>
<feature type="domain" description="LpxI C-terminal" evidence="1">
    <location>
        <begin position="140"/>
        <end position="277"/>
    </location>
</feature>
<evidence type="ECO:0000313" key="4">
    <source>
        <dbReference type="Proteomes" id="UP000004836"/>
    </source>
</evidence>
<accession>J9A756</accession>
<comment type="caution">
    <text evidence="3">The sequence shown here is derived from an EMBL/GenBank/DDBJ whole genome shotgun (WGS) entry which is preliminary data.</text>
</comment>
<evidence type="ECO:0000259" key="1">
    <source>
        <dbReference type="Pfam" id="PF06230"/>
    </source>
</evidence>
<gene>
    <name evidence="3" type="ORF">IMCC14465_00390</name>
</gene>
<name>J9A756_9PROT</name>
<evidence type="ECO:0008006" key="5">
    <source>
        <dbReference type="Google" id="ProtNLM"/>
    </source>
</evidence>
<evidence type="ECO:0000259" key="2">
    <source>
        <dbReference type="Pfam" id="PF17930"/>
    </source>
</evidence>
<proteinExistence type="predicted"/>
<dbReference type="PANTHER" id="PTHR39962">
    <property type="entry name" value="BLL4848 PROTEIN"/>
    <property type="match status" value="1"/>
</dbReference>